<dbReference type="EMBL" id="JQDR03015339">
    <property type="protein sequence ID" value="KAA0186844.1"/>
    <property type="molecule type" value="Genomic_DNA"/>
</dbReference>
<evidence type="ECO:0008006" key="2">
    <source>
        <dbReference type="Google" id="ProtNLM"/>
    </source>
</evidence>
<dbReference type="AlphaFoldDB" id="A0A6A0GSW4"/>
<reference evidence="1" key="1">
    <citation type="submission" date="2014-08" db="EMBL/GenBank/DDBJ databases">
        <authorList>
            <person name="Murali S."/>
            <person name="Richards S."/>
            <person name="Bandaranaike D."/>
            <person name="Bellair M."/>
            <person name="Blankenburg K."/>
            <person name="Chao H."/>
            <person name="Dinh H."/>
            <person name="Doddapaneni H."/>
            <person name="Dugan-Rocha S."/>
            <person name="Elkadiri S."/>
            <person name="Gnanaolivu R."/>
            <person name="Hughes D."/>
            <person name="Lee S."/>
            <person name="Li M."/>
            <person name="Ming W."/>
            <person name="Munidasa M."/>
            <person name="Muniz J."/>
            <person name="Nguyen L."/>
            <person name="Osuji N."/>
            <person name="Pu L.-L."/>
            <person name="Puazo M."/>
            <person name="Skinner E."/>
            <person name="Qu C."/>
            <person name="Quiroz J."/>
            <person name="Raj R."/>
            <person name="Weissenberger G."/>
            <person name="Xin Y."/>
            <person name="Zou X."/>
            <person name="Han Y."/>
            <person name="Worley K."/>
            <person name="Muzny D."/>
            <person name="Gibbs R."/>
        </authorList>
    </citation>
    <scope>NUCLEOTIDE SEQUENCE</scope>
    <source>
        <strain evidence="1">HAZT.00-mixed</strain>
        <tissue evidence="1">Whole organism</tissue>
    </source>
</reference>
<dbReference type="GO" id="GO:0005634">
    <property type="term" value="C:nucleus"/>
    <property type="evidence" value="ECO:0007669"/>
    <property type="project" value="TreeGrafter"/>
</dbReference>
<dbReference type="Proteomes" id="UP000711488">
    <property type="component" value="Unassembled WGS sequence"/>
</dbReference>
<proteinExistence type="predicted"/>
<reference evidence="1" key="3">
    <citation type="submission" date="2019-06" db="EMBL/GenBank/DDBJ databases">
        <authorList>
            <person name="Poynton C."/>
            <person name="Hasenbein S."/>
            <person name="Benoit J.B."/>
            <person name="Sepulveda M.S."/>
            <person name="Poelchau M.F."/>
            <person name="Murali S.C."/>
            <person name="Chen S."/>
            <person name="Glastad K.M."/>
            <person name="Werren J.H."/>
            <person name="Vineis J.H."/>
            <person name="Bowen J.L."/>
            <person name="Friedrich M."/>
            <person name="Jones J."/>
            <person name="Robertson H.M."/>
            <person name="Feyereisen R."/>
            <person name="Mechler-Hickson A."/>
            <person name="Mathers N."/>
            <person name="Lee C.E."/>
            <person name="Colbourne J.K."/>
            <person name="Biales A."/>
            <person name="Johnston J.S."/>
            <person name="Wellborn G.A."/>
            <person name="Rosendale A.J."/>
            <person name="Cridge A.G."/>
            <person name="Munoz-Torres M.C."/>
            <person name="Bain P.A."/>
            <person name="Manny A.R."/>
            <person name="Major K.M."/>
            <person name="Lambert F.N."/>
            <person name="Vulpe C.D."/>
            <person name="Tuck P."/>
            <person name="Blalock B.J."/>
            <person name="Lin Y.-Y."/>
            <person name="Smith M.E."/>
            <person name="Ochoa-Acuna H."/>
            <person name="Chen M.-J.M."/>
            <person name="Childers C.P."/>
            <person name="Qu J."/>
            <person name="Dugan S."/>
            <person name="Lee S.L."/>
            <person name="Chao H."/>
            <person name="Dinh H."/>
            <person name="Han Y."/>
            <person name="Doddapaneni H."/>
            <person name="Worley K.C."/>
            <person name="Muzny D.M."/>
            <person name="Gibbs R.A."/>
            <person name="Richards S."/>
        </authorList>
    </citation>
    <scope>NUCLEOTIDE SEQUENCE</scope>
    <source>
        <strain evidence="1">HAZT.00-mixed</strain>
        <tissue evidence="1">Whole organism</tissue>
    </source>
</reference>
<accession>A0A6A0GSW4</accession>
<dbReference type="Pfam" id="PF05427">
    <property type="entry name" value="FIBP"/>
    <property type="match status" value="1"/>
</dbReference>
<sequence>MDTSDHYRRFAEFEKILVAPYKLAEDCTHQISTRHQKLLIEKFYTLDDCVVREIIGKKLSGRNRKDLDDVAEKTGMMLRSCRRQFDNIKRVFKLIEEASAPLISTIENFFLLSDGLSRKYAVIVFLLLNRFETNKRKLNYMTAEDFYTCGFAMMQHWSSNPAMPGVE</sequence>
<evidence type="ECO:0000313" key="1">
    <source>
        <dbReference type="EMBL" id="KAA0186844.1"/>
    </source>
</evidence>
<dbReference type="PANTHER" id="PTHR13223">
    <property type="entry name" value="ACIDIC FIBROBLAST GROWTH FACTOR INTRACELLULAR BINDING PROTEIN"/>
    <property type="match status" value="1"/>
</dbReference>
<comment type="caution">
    <text evidence="1">The sequence shown here is derived from an EMBL/GenBank/DDBJ whole genome shotgun (WGS) entry which is preliminary data.</text>
</comment>
<dbReference type="PANTHER" id="PTHR13223:SF2">
    <property type="entry name" value="ACIDIC FIBROBLAST GROWTH FACTOR INTRACELLULAR-BINDING PROTEIN"/>
    <property type="match status" value="1"/>
</dbReference>
<dbReference type="InterPro" id="IPR008614">
    <property type="entry name" value="FIBP"/>
</dbReference>
<gene>
    <name evidence="1" type="ORF">HAZT_HAZT008261</name>
</gene>
<protein>
    <recommendedName>
        <fullName evidence="2">Acidic fibroblast growth factor intracellular-binding protein</fullName>
    </recommendedName>
</protein>
<reference evidence="1" key="2">
    <citation type="journal article" date="2018" name="Environ. Sci. Technol.">
        <title>The Toxicogenome of Hyalella azteca: A Model for Sediment Ecotoxicology and Evolutionary Toxicology.</title>
        <authorList>
            <person name="Poynton H.C."/>
            <person name="Hasenbein S."/>
            <person name="Benoit J.B."/>
            <person name="Sepulveda M.S."/>
            <person name="Poelchau M.F."/>
            <person name="Hughes D.S.T."/>
            <person name="Murali S.C."/>
            <person name="Chen S."/>
            <person name="Glastad K.M."/>
            <person name="Goodisman M.A.D."/>
            <person name="Werren J.H."/>
            <person name="Vineis J.H."/>
            <person name="Bowen J.L."/>
            <person name="Friedrich M."/>
            <person name="Jones J."/>
            <person name="Robertson H.M."/>
            <person name="Feyereisen R."/>
            <person name="Mechler-Hickson A."/>
            <person name="Mathers N."/>
            <person name="Lee C.E."/>
            <person name="Colbourne J.K."/>
            <person name="Biales A."/>
            <person name="Johnston J.S."/>
            <person name="Wellborn G.A."/>
            <person name="Rosendale A.J."/>
            <person name="Cridge A.G."/>
            <person name="Munoz-Torres M.C."/>
            <person name="Bain P.A."/>
            <person name="Manny A.R."/>
            <person name="Major K.M."/>
            <person name="Lambert F.N."/>
            <person name="Vulpe C.D."/>
            <person name="Tuck P."/>
            <person name="Blalock B.J."/>
            <person name="Lin Y.Y."/>
            <person name="Smith M.E."/>
            <person name="Ochoa-Acuna H."/>
            <person name="Chen M.M."/>
            <person name="Childers C.P."/>
            <person name="Qu J."/>
            <person name="Dugan S."/>
            <person name="Lee S.L."/>
            <person name="Chao H."/>
            <person name="Dinh H."/>
            <person name="Han Y."/>
            <person name="Doddapaneni H."/>
            <person name="Worley K.C."/>
            <person name="Muzny D.M."/>
            <person name="Gibbs R.A."/>
            <person name="Richards S."/>
        </authorList>
    </citation>
    <scope>NUCLEOTIDE SEQUENCE</scope>
    <source>
        <strain evidence="1">HAZT.00-mixed</strain>
        <tissue evidence="1">Whole organism</tissue>
    </source>
</reference>
<name>A0A6A0GSW4_HYAAZ</name>
<organism evidence="1">
    <name type="scientific">Hyalella azteca</name>
    <name type="common">Amphipod</name>
    <dbReference type="NCBI Taxonomy" id="294128"/>
    <lineage>
        <taxon>Eukaryota</taxon>
        <taxon>Metazoa</taxon>
        <taxon>Ecdysozoa</taxon>
        <taxon>Arthropoda</taxon>
        <taxon>Crustacea</taxon>
        <taxon>Multicrustacea</taxon>
        <taxon>Malacostraca</taxon>
        <taxon>Eumalacostraca</taxon>
        <taxon>Peracarida</taxon>
        <taxon>Amphipoda</taxon>
        <taxon>Senticaudata</taxon>
        <taxon>Talitrida</taxon>
        <taxon>Talitroidea</taxon>
        <taxon>Hyalellidae</taxon>
        <taxon>Hyalella</taxon>
    </lineage>
</organism>